<reference evidence="2 3" key="1">
    <citation type="submission" date="2020-08" db="EMBL/GenBank/DDBJ databases">
        <title>Sequencing the genomes of 1000 actinobacteria strains.</title>
        <authorList>
            <person name="Klenk H.-P."/>
        </authorList>
    </citation>
    <scope>NUCLEOTIDE SEQUENCE [LARGE SCALE GENOMIC DNA]</scope>
    <source>
        <strain evidence="2 3">DSM 45084</strain>
    </source>
</reference>
<sequence>MTPPLPDGLVAALPCGRSEPGVVVRAARAARGWSQADLGRRCGYSASQVSRWETGRLPLRDVGLLRILADVLALPHAAFGLSDHDTPGARSRRPVAVGLRVGRATTSPDQEDDPVRRRALLAGFAALAGSALVRPGTAGADGVDPAQVLTRRLGDALLGPAPNGRAVPIATLTRALASARHEFSACRYLELADRLPTLLGHAEATAGVGAEPGVHRVLAAAYQLATRALIKLRVSGLEWLAADRAARAANLAADPLVRAESQRLLASVARRAGDHDRALALTLAAADDLVRTGREPARSAMVGSLYCSAGYAAARAGDRERARELLGQAGVATAVLVDHPGRHRAALTNLVSHQVSAAYLLGDAGAALAYAHSLPLAAVPTTERRARLLVDTALAYARWDKPDEACRALLTAERVAPGEVRTRNAVRLLVSDLMAAPRQAAMPGLSALARRVHLPA</sequence>
<feature type="domain" description="HTH cro/C1-type" evidence="1">
    <location>
        <begin position="24"/>
        <end position="79"/>
    </location>
</feature>
<keyword evidence="3" id="KW-1185">Reference proteome</keyword>
<evidence type="ECO:0000313" key="3">
    <source>
        <dbReference type="Proteomes" id="UP000542674"/>
    </source>
</evidence>
<name>A0A7W7WY29_9PSEU</name>
<dbReference type="Gene3D" id="1.10.260.40">
    <property type="entry name" value="lambda repressor-like DNA-binding domains"/>
    <property type="match status" value="1"/>
</dbReference>
<accession>A0A7W7WY29</accession>
<dbReference type="InterPro" id="IPR010982">
    <property type="entry name" value="Lambda_DNA-bd_dom_sf"/>
</dbReference>
<dbReference type="Pfam" id="PF13560">
    <property type="entry name" value="HTH_31"/>
    <property type="match status" value="1"/>
</dbReference>
<gene>
    <name evidence="2" type="ORF">F4559_004637</name>
</gene>
<evidence type="ECO:0000313" key="2">
    <source>
        <dbReference type="EMBL" id="MBB4967278.1"/>
    </source>
</evidence>
<dbReference type="PROSITE" id="PS50943">
    <property type="entry name" value="HTH_CROC1"/>
    <property type="match status" value="1"/>
</dbReference>
<dbReference type="Proteomes" id="UP000542674">
    <property type="component" value="Unassembled WGS sequence"/>
</dbReference>
<dbReference type="RefSeq" id="WP_184671848.1">
    <property type="nucleotide sequence ID" value="NZ_BAABAI010000009.1"/>
</dbReference>
<proteinExistence type="predicted"/>
<dbReference type="EMBL" id="JACHJS010000001">
    <property type="protein sequence ID" value="MBB4967278.1"/>
    <property type="molecule type" value="Genomic_DNA"/>
</dbReference>
<dbReference type="CDD" id="cd00093">
    <property type="entry name" value="HTH_XRE"/>
    <property type="match status" value="1"/>
</dbReference>
<protein>
    <submittedName>
        <fullName evidence="2">Transcriptional regulator with XRE-family HTH domain</fullName>
    </submittedName>
</protein>
<evidence type="ECO:0000259" key="1">
    <source>
        <dbReference type="PROSITE" id="PS50943"/>
    </source>
</evidence>
<organism evidence="2 3">
    <name type="scientific">Saccharothrix violaceirubra</name>
    <dbReference type="NCBI Taxonomy" id="413306"/>
    <lineage>
        <taxon>Bacteria</taxon>
        <taxon>Bacillati</taxon>
        <taxon>Actinomycetota</taxon>
        <taxon>Actinomycetes</taxon>
        <taxon>Pseudonocardiales</taxon>
        <taxon>Pseudonocardiaceae</taxon>
        <taxon>Saccharothrix</taxon>
    </lineage>
</organism>
<dbReference type="GO" id="GO:0003677">
    <property type="term" value="F:DNA binding"/>
    <property type="evidence" value="ECO:0007669"/>
    <property type="project" value="InterPro"/>
</dbReference>
<dbReference type="AlphaFoldDB" id="A0A7W7WY29"/>
<dbReference type="SMART" id="SM00530">
    <property type="entry name" value="HTH_XRE"/>
    <property type="match status" value="1"/>
</dbReference>
<dbReference type="InterPro" id="IPR001387">
    <property type="entry name" value="Cro/C1-type_HTH"/>
</dbReference>
<comment type="caution">
    <text evidence="2">The sequence shown here is derived from an EMBL/GenBank/DDBJ whole genome shotgun (WGS) entry which is preliminary data.</text>
</comment>
<dbReference type="SUPFAM" id="SSF47413">
    <property type="entry name" value="lambda repressor-like DNA-binding domains"/>
    <property type="match status" value="1"/>
</dbReference>